<dbReference type="Gene3D" id="3.30.465.10">
    <property type="match status" value="1"/>
</dbReference>
<gene>
    <name evidence="7" type="ORF">Ato02nite_071450</name>
</gene>
<dbReference type="Gene3D" id="3.30.43.10">
    <property type="entry name" value="Uridine Diphospho-n-acetylenolpyruvylglucosamine Reductase, domain 2"/>
    <property type="match status" value="1"/>
</dbReference>
<evidence type="ECO:0000259" key="6">
    <source>
        <dbReference type="PROSITE" id="PS51387"/>
    </source>
</evidence>
<dbReference type="SUPFAM" id="SSF56176">
    <property type="entry name" value="FAD-binding/transporter-associated domain-like"/>
    <property type="match status" value="1"/>
</dbReference>
<dbReference type="Gene3D" id="3.40.462.20">
    <property type="match status" value="1"/>
</dbReference>
<keyword evidence="8" id="KW-1185">Reference proteome</keyword>
<reference evidence="7 8" key="1">
    <citation type="submission" date="2021-03" db="EMBL/GenBank/DDBJ databases">
        <title>Whole genome shotgun sequence of Actinoplanes toevensis NBRC 105298.</title>
        <authorList>
            <person name="Komaki H."/>
            <person name="Tamura T."/>
        </authorList>
    </citation>
    <scope>NUCLEOTIDE SEQUENCE [LARGE SCALE GENOMIC DNA]</scope>
    <source>
        <strain evidence="7 8">NBRC 105298</strain>
    </source>
</reference>
<dbReference type="InterPro" id="IPR012951">
    <property type="entry name" value="BBE"/>
</dbReference>
<evidence type="ECO:0000256" key="2">
    <source>
        <dbReference type="ARBA" id="ARBA00005466"/>
    </source>
</evidence>
<evidence type="ECO:0000256" key="5">
    <source>
        <dbReference type="ARBA" id="ARBA00023002"/>
    </source>
</evidence>
<feature type="domain" description="FAD-binding PCMH-type" evidence="6">
    <location>
        <begin position="31"/>
        <end position="199"/>
    </location>
</feature>
<comment type="similarity">
    <text evidence="2">Belongs to the oxygen-dependent FAD-linked oxidoreductase family.</text>
</comment>
<keyword evidence="3" id="KW-0285">Flavoprotein</keyword>
<evidence type="ECO:0000256" key="4">
    <source>
        <dbReference type="ARBA" id="ARBA00022827"/>
    </source>
</evidence>
<dbReference type="InterPro" id="IPR016166">
    <property type="entry name" value="FAD-bd_PCMH"/>
</dbReference>
<dbReference type="GO" id="GO:0016491">
    <property type="term" value="F:oxidoreductase activity"/>
    <property type="evidence" value="ECO:0007669"/>
    <property type="project" value="UniProtKB-KW"/>
</dbReference>
<dbReference type="PROSITE" id="PS00862">
    <property type="entry name" value="OX2_COVAL_FAD"/>
    <property type="match status" value="1"/>
</dbReference>
<accession>A0A919THL9</accession>
<dbReference type="InterPro" id="IPR006093">
    <property type="entry name" value="Oxy_OxRdtase_FAD_BS"/>
</dbReference>
<dbReference type="InterPro" id="IPR016169">
    <property type="entry name" value="FAD-bd_PCMH_sub2"/>
</dbReference>
<dbReference type="AlphaFoldDB" id="A0A919THL9"/>
<dbReference type="RefSeq" id="WP_213011130.1">
    <property type="nucleotide sequence ID" value="NZ_BOQN01000092.1"/>
</dbReference>
<dbReference type="PANTHER" id="PTHR42973:SF39">
    <property type="entry name" value="FAD-BINDING PCMH-TYPE DOMAIN-CONTAINING PROTEIN"/>
    <property type="match status" value="1"/>
</dbReference>
<dbReference type="InterPro" id="IPR016167">
    <property type="entry name" value="FAD-bd_PCMH_sub1"/>
</dbReference>
<dbReference type="Pfam" id="PF08031">
    <property type="entry name" value="BBE"/>
    <property type="match status" value="1"/>
</dbReference>
<evidence type="ECO:0000256" key="3">
    <source>
        <dbReference type="ARBA" id="ARBA00022630"/>
    </source>
</evidence>
<comment type="caution">
    <text evidence="7">The sequence shown here is derived from an EMBL/GenBank/DDBJ whole genome shotgun (WGS) entry which is preliminary data.</text>
</comment>
<dbReference type="InterPro" id="IPR006094">
    <property type="entry name" value="Oxid_FAD_bind_N"/>
</dbReference>
<evidence type="ECO:0000256" key="1">
    <source>
        <dbReference type="ARBA" id="ARBA00001974"/>
    </source>
</evidence>
<dbReference type="InterPro" id="IPR050416">
    <property type="entry name" value="FAD-linked_Oxidoreductase"/>
</dbReference>
<dbReference type="EMBL" id="BOQN01000092">
    <property type="protein sequence ID" value="GIM95352.1"/>
    <property type="molecule type" value="Genomic_DNA"/>
</dbReference>
<proteinExistence type="inferred from homology"/>
<keyword evidence="5" id="KW-0560">Oxidoreductase</keyword>
<comment type="cofactor">
    <cofactor evidence="1">
        <name>FAD</name>
        <dbReference type="ChEBI" id="CHEBI:57692"/>
    </cofactor>
</comment>
<dbReference type="PANTHER" id="PTHR42973">
    <property type="entry name" value="BINDING OXIDOREDUCTASE, PUTATIVE (AFU_ORTHOLOGUE AFUA_1G17690)-RELATED"/>
    <property type="match status" value="1"/>
</dbReference>
<protein>
    <submittedName>
        <fullName evidence="7">FAD-linked oxidase</fullName>
    </submittedName>
</protein>
<dbReference type="GO" id="GO:0071949">
    <property type="term" value="F:FAD binding"/>
    <property type="evidence" value="ECO:0007669"/>
    <property type="project" value="InterPro"/>
</dbReference>
<keyword evidence="4" id="KW-0274">FAD</keyword>
<evidence type="ECO:0000313" key="7">
    <source>
        <dbReference type="EMBL" id="GIM95352.1"/>
    </source>
</evidence>
<dbReference type="PROSITE" id="PS51387">
    <property type="entry name" value="FAD_PCMH"/>
    <property type="match status" value="1"/>
</dbReference>
<organism evidence="7 8">
    <name type="scientific">Paractinoplanes toevensis</name>
    <dbReference type="NCBI Taxonomy" id="571911"/>
    <lineage>
        <taxon>Bacteria</taxon>
        <taxon>Bacillati</taxon>
        <taxon>Actinomycetota</taxon>
        <taxon>Actinomycetes</taxon>
        <taxon>Micromonosporales</taxon>
        <taxon>Micromonosporaceae</taxon>
        <taxon>Paractinoplanes</taxon>
    </lineage>
</organism>
<dbReference type="Pfam" id="PF01565">
    <property type="entry name" value="FAD_binding_4"/>
    <property type="match status" value="1"/>
</dbReference>
<evidence type="ECO:0000313" key="8">
    <source>
        <dbReference type="Proteomes" id="UP000677082"/>
    </source>
</evidence>
<dbReference type="InterPro" id="IPR036318">
    <property type="entry name" value="FAD-bd_PCMH-like_sf"/>
</dbReference>
<name>A0A919THL9_9ACTN</name>
<dbReference type="Proteomes" id="UP000677082">
    <property type="component" value="Unassembled WGS sequence"/>
</dbReference>
<sequence length="433" mass="45909">MMVLERHFTGAVFRPGRPGYDEHRLGWQRAFDPRPAVIAAAATEADVRTAVLAARDQELPLAVQATGHGMVVPADGALLLRTTALAGIEIDPHRRVARVGPGAIWADVNRAAARYGLAGLAGRCGTVGVTGYTVGGGQSWLSRTFGFAADSVVSADVVTADGTAVTATARQHPDLFWALRGGGGNFGIVTSLEFRLYPVARVWCGMSLYPLENAAATLAAYRDWAPGEPDAMNTAVLLIRPPSPGRRVLAIRAFHHGDDGRAILAPLLDAAGPPLVDAFGVRPFPSASDATNGPQVPPMALRQEIEMFRTLPGEVLDAVVEAGAADSPLAFVELRHWGGAMARPGPDAGPAGHRDAPFSVMAVGPQPVAEPALDRLTGRLRPHATGGSFLTLQMDRTKTRTAFTDHNYARLRAVKRAWDPGNFFHLGHNIPPN</sequence>